<dbReference type="AlphaFoldDB" id="A0A422NXL9"/>
<name>A0A422NXL9_TRYRA</name>
<comment type="caution">
    <text evidence="1">The sequence shown here is derived from an EMBL/GenBank/DDBJ whole genome shotgun (WGS) entry which is preliminary data.</text>
</comment>
<dbReference type="OrthoDB" id="10606874at2759"/>
<proteinExistence type="predicted"/>
<organism evidence="1 2">
    <name type="scientific">Trypanosoma rangeli</name>
    <dbReference type="NCBI Taxonomy" id="5698"/>
    <lineage>
        <taxon>Eukaryota</taxon>
        <taxon>Discoba</taxon>
        <taxon>Euglenozoa</taxon>
        <taxon>Kinetoplastea</taxon>
        <taxon>Metakinetoplastina</taxon>
        <taxon>Trypanosomatida</taxon>
        <taxon>Trypanosomatidae</taxon>
        <taxon>Trypanosoma</taxon>
        <taxon>Herpetosoma</taxon>
    </lineage>
</organism>
<dbReference type="GeneID" id="40325602"/>
<evidence type="ECO:0000313" key="2">
    <source>
        <dbReference type="Proteomes" id="UP000283634"/>
    </source>
</evidence>
<keyword evidence="2" id="KW-1185">Reference proteome</keyword>
<gene>
    <name evidence="1" type="ORF">TraAM80_01669</name>
</gene>
<dbReference type="Proteomes" id="UP000283634">
    <property type="component" value="Unassembled WGS sequence"/>
</dbReference>
<evidence type="ECO:0000313" key="1">
    <source>
        <dbReference type="EMBL" id="RNF10230.1"/>
    </source>
</evidence>
<sequence length="330" mass="36603">MSSPARGGDSVAPGTAFWGDTNISDAGNAGSLTSSHAPSLAFNWLPHFLSQRVLTSSVPKEREYNALTVGGNALFATSNSTALQPSPRHSQAQTTHFLPNAALEARQAMHAWTTGPSVRVGQRDVEVNGFTISGHGYGEPHPPGGDVTPQQRVIGDGGGGAGLYASVDPHWGLFRPNAIIMDDILRRRPSLWRFMRDSHARVRHAPQTFSRSWMQRINCRNRAIQGFLKRHYQATHPQWAPLSLFNPLTFEPPQDAHIGFPRYPRMLLRALGRERYAKRPPRPLSFVKSASRCHLREKPQLEYVPFIIKGWGGGTRQDAKEGTLPFFHIP</sequence>
<accession>A0A422NXL9</accession>
<dbReference type="EMBL" id="MKGL01000035">
    <property type="protein sequence ID" value="RNF10230.1"/>
    <property type="molecule type" value="Genomic_DNA"/>
</dbReference>
<reference evidence="1 2" key="1">
    <citation type="journal article" date="2018" name="BMC Genomics">
        <title>Genomic comparison of Trypanosoma conorhini and Trypanosoma rangeli to Trypanosoma cruzi strains of high and low virulence.</title>
        <authorList>
            <person name="Bradwell K.R."/>
            <person name="Koparde V.N."/>
            <person name="Matveyev A.V."/>
            <person name="Serrano M.G."/>
            <person name="Alves J.M."/>
            <person name="Parikh H."/>
            <person name="Huang B."/>
            <person name="Lee V."/>
            <person name="Espinosa-Alvarez O."/>
            <person name="Ortiz P.A."/>
            <person name="Costa-Martins A.G."/>
            <person name="Teixeira M.M."/>
            <person name="Buck G.A."/>
        </authorList>
    </citation>
    <scope>NUCLEOTIDE SEQUENCE [LARGE SCALE GENOMIC DNA]</scope>
    <source>
        <strain evidence="1 2">AM80</strain>
    </source>
</reference>
<dbReference type="RefSeq" id="XP_029241432.1">
    <property type="nucleotide sequence ID" value="XM_029378702.1"/>
</dbReference>
<protein>
    <submittedName>
        <fullName evidence="1">Uncharacterized protein</fullName>
    </submittedName>
</protein>